<dbReference type="Pfam" id="PF07277">
    <property type="entry name" value="SapC"/>
    <property type="match status" value="1"/>
</dbReference>
<organism evidence="1 2">
    <name type="scientific">Azorhizobium oxalatiphilum</name>
    <dbReference type="NCBI Taxonomy" id="980631"/>
    <lineage>
        <taxon>Bacteria</taxon>
        <taxon>Pseudomonadati</taxon>
        <taxon>Pseudomonadota</taxon>
        <taxon>Alphaproteobacteria</taxon>
        <taxon>Hyphomicrobiales</taxon>
        <taxon>Xanthobacteraceae</taxon>
        <taxon>Azorhizobium</taxon>
    </lineage>
</organism>
<name>A0A917BTF3_9HYPH</name>
<reference evidence="1" key="1">
    <citation type="journal article" date="2014" name="Int. J. Syst. Evol. Microbiol.">
        <title>Complete genome sequence of Corynebacterium casei LMG S-19264T (=DSM 44701T), isolated from a smear-ripened cheese.</title>
        <authorList>
            <consortium name="US DOE Joint Genome Institute (JGI-PGF)"/>
            <person name="Walter F."/>
            <person name="Albersmeier A."/>
            <person name="Kalinowski J."/>
            <person name="Ruckert C."/>
        </authorList>
    </citation>
    <scope>NUCLEOTIDE SEQUENCE</scope>
    <source>
        <strain evidence="1">CCM 7897</strain>
    </source>
</reference>
<accession>A0A917BTF3</accession>
<sequence length="272" mass="29072">MSLKTNTASKVEAGAAGLPLFYRDPVLIRATDHANLGLLRTRDFGFCAKATAIPVVVGEFAAAGRYYPLVFSSDDHAAPLIVTGIKAGQNLFVGEDGRWRPGTYVPSYLRRYPFIGMASDAGGPLMLGMDGASDHVVSDHRRKGVDAEPLFDAAGAPTQVSRAAIALCEAYTQEHERTAAFAEALKANGLLIEKAVEIRYNDPARAAGGPVEGAAATMQVNGFRIVDEPAFRALPKDVVATFHANGWLDLIVLHLASQLSWQVLVDEAAPKR</sequence>
<proteinExistence type="predicted"/>
<dbReference type="AlphaFoldDB" id="A0A917BTF3"/>
<evidence type="ECO:0000313" key="1">
    <source>
        <dbReference type="EMBL" id="GGF56032.1"/>
    </source>
</evidence>
<keyword evidence="2" id="KW-1185">Reference proteome</keyword>
<protein>
    <submittedName>
        <fullName evidence="1">SapC family protein</fullName>
    </submittedName>
</protein>
<dbReference type="InterPro" id="IPR010836">
    <property type="entry name" value="SapC"/>
</dbReference>
<dbReference type="RefSeq" id="WP_188576715.1">
    <property type="nucleotide sequence ID" value="NZ_BMCT01000001.1"/>
</dbReference>
<evidence type="ECO:0000313" key="2">
    <source>
        <dbReference type="Proteomes" id="UP000606044"/>
    </source>
</evidence>
<dbReference type="Proteomes" id="UP000606044">
    <property type="component" value="Unassembled WGS sequence"/>
</dbReference>
<comment type="caution">
    <text evidence="1">The sequence shown here is derived from an EMBL/GenBank/DDBJ whole genome shotgun (WGS) entry which is preliminary data.</text>
</comment>
<reference evidence="1" key="2">
    <citation type="submission" date="2020-09" db="EMBL/GenBank/DDBJ databases">
        <authorList>
            <person name="Sun Q."/>
            <person name="Sedlacek I."/>
        </authorList>
    </citation>
    <scope>NUCLEOTIDE SEQUENCE</scope>
    <source>
        <strain evidence="1">CCM 7897</strain>
    </source>
</reference>
<dbReference type="EMBL" id="BMCT01000001">
    <property type="protein sequence ID" value="GGF56032.1"/>
    <property type="molecule type" value="Genomic_DNA"/>
</dbReference>
<gene>
    <name evidence="1" type="ORF">GCM10007301_14590</name>
</gene>